<proteinExistence type="predicted"/>
<dbReference type="EMBL" id="BLXT01008064">
    <property type="protein sequence ID" value="GFO45533.1"/>
    <property type="molecule type" value="Genomic_DNA"/>
</dbReference>
<reference evidence="1 2" key="1">
    <citation type="journal article" date="2021" name="Elife">
        <title>Chloroplast acquisition without the gene transfer in kleptoplastic sea slugs, Plakobranchus ocellatus.</title>
        <authorList>
            <person name="Maeda T."/>
            <person name="Takahashi S."/>
            <person name="Yoshida T."/>
            <person name="Shimamura S."/>
            <person name="Takaki Y."/>
            <person name="Nagai Y."/>
            <person name="Toyoda A."/>
            <person name="Suzuki Y."/>
            <person name="Arimoto A."/>
            <person name="Ishii H."/>
            <person name="Satoh N."/>
            <person name="Nishiyama T."/>
            <person name="Hasebe M."/>
            <person name="Maruyama T."/>
            <person name="Minagawa J."/>
            <person name="Obokata J."/>
            <person name="Shigenobu S."/>
        </authorList>
    </citation>
    <scope>NUCLEOTIDE SEQUENCE [LARGE SCALE GENOMIC DNA]</scope>
</reference>
<name>A0AAV4DN86_9GAST</name>
<sequence length="197" mass="22571">MLDQVFPWKWIPCHKPTNENSFASKAINLSTYIQDTGTQERTIDQPRSGRPRAKRSTQSVFGHGRLLVFGHGLPQDRYIRVNKDTRVYYRFTIFGATHLRDRFQNSSHTVRTIAGHQPVSIQTVIHRLLGHGNFGIGTRRPLQRTELCLHHKQARLLLANITTTYCGRDNNGLRPFAQMSRSLSLIVMVAKVPPYPK</sequence>
<gene>
    <name evidence="1" type="ORF">PoB_007203800</name>
</gene>
<dbReference type="Proteomes" id="UP000735302">
    <property type="component" value="Unassembled WGS sequence"/>
</dbReference>
<protein>
    <submittedName>
        <fullName evidence="1">Uncharacterized protein</fullName>
    </submittedName>
</protein>
<dbReference type="AlphaFoldDB" id="A0AAV4DN86"/>
<organism evidence="1 2">
    <name type="scientific">Plakobranchus ocellatus</name>
    <dbReference type="NCBI Taxonomy" id="259542"/>
    <lineage>
        <taxon>Eukaryota</taxon>
        <taxon>Metazoa</taxon>
        <taxon>Spiralia</taxon>
        <taxon>Lophotrochozoa</taxon>
        <taxon>Mollusca</taxon>
        <taxon>Gastropoda</taxon>
        <taxon>Heterobranchia</taxon>
        <taxon>Euthyneura</taxon>
        <taxon>Panpulmonata</taxon>
        <taxon>Sacoglossa</taxon>
        <taxon>Placobranchoidea</taxon>
        <taxon>Plakobranchidae</taxon>
        <taxon>Plakobranchus</taxon>
    </lineage>
</organism>
<accession>A0AAV4DN86</accession>
<keyword evidence="2" id="KW-1185">Reference proteome</keyword>
<evidence type="ECO:0000313" key="2">
    <source>
        <dbReference type="Proteomes" id="UP000735302"/>
    </source>
</evidence>
<comment type="caution">
    <text evidence="1">The sequence shown here is derived from an EMBL/GenBank/DDBJ whole genome shotgun (WGS) entry which is preliminary data.</text>
</comment>
<evidence type="ECO:0000313" key="1">
    <source>
        <dbReference type="EMBL" id="GFO45533.1"/>
    </source>
</evidence>